<sequence>MEIDNKKTSNNNYEQEIRAIQLSILKKADKKLNKAFTTNNYDMVAAIAELLKASL</sequence>
<accession>A0AB73H3R7</accession>
<dbReference type="Proteomes" id="UP000552309">
    <property type="component" value="Unassembled WGS sequence"/>
</dbReference>
<protein>
    <submittedName>
        <fullName evidence="1">Uncharacterized protein</fullName>
    </submittedName>
</protein>
<comment type="caution">
    <text evidence="1">The sequence shown here is derived from an EMBL/GenBank/DDBJ whole genome shotgun (WGS) entry which is preliminary data.</text>
</comment>
<evidence type="ECO:0000313" key="1">
    <source>
        <dbReference type="EMBL" id="MBC2140718.1"/>
    </source>
</evidence>
<dbReference type="RefSeq" id="WP_185542800.1">
    <property type="nucleotide sequence ID" value="NZ_JAARXV010000001.1"/>
</dbReference>
<dbReference type="EMBL" id="JAARXV010000001">
    <property type="protein sequence ID" value="MBC2140718.1"/>
    <property type="molecule type" value="Genomic_DNA"/>
</dbReference>
<reference evidence="1 2" key="1">
    <citation type="submission" date="2020-03" db="EMBL/GenBank/DDBJ databases">
        <title>Soil Listeria distribution.</title>
        <authorList>
            <person name="Liao J."/>
            <person name="Wiedmann M."/>
        </authorList>
    </citation>
    <scope>NUCLEOTIDE SEQUENCE [LARGE SCALE GENOMIC DNA]</scope>
    <source>
        <strain evidence="1 2">FSL L7-0297</strain>
    </source>
</reference>
<organism evidence="1 2">
    <name type="scientific">Listeria innocua</name>
    <dbReference type="NCBI Taxonomy" id="1642"/>
    <lineage>
        <taxon>Bacteria</taxon>
        <taxon>Bacillati</taxon>
        <taxon>Bacillota</taxon>
        <taxon>Bacilli</taxon>
        <taxon>Bacillales</taxon>
        <taxon>Listeriaceae</taxon>
        <taxon>Listeria</taxon>
    </lineage>
</organism>
<dbReference type="AlphaFoldDB" id="A0AB73H3R7"/>
<gene>
    <name evidence="1" type="ORF">HCA89_00225</name>
</gene>
<name>A0AB73H3R7_LISIO</name>
<evidence type="ECO:0000313" key="2">
    <source>
        <dbReference type="Proteomes" id="UP000552309"/>
    </source>
</evidence>
<proteinExistence type="predicted"/>